<reference evidence="3 4" key="1">
    <citation type="journal article" date="2023" name="Elife">
        <title>Identification of key yeast species and microbe-microbe interactions impacting larval growth of Drosophila in the wild.</title>
        <authorList>
            <person name="Mure A."/>
            <person name="Sugiura Y."/>
            <person name="Maeda R."/>
            <person name="Honda K."/>
            <person name="Sakurai N."/>
            <person name="Takahashi Y."/>
            <person name="Watada M."/>
            <person name="Katoh T."/>
            <person name="Gotoh A."/>
            <person name="Gotoh Y."/>
            <person name="Taniguchi I."/>
            <person name="Nakamura K."/>
            <person name="Hayashi T."/>
            <person name="Katayama T."/>
            <person name="Uemura T."/>
            <person name="Hattori Y."/>
        </authorList>
    </citation>
    <scope>NUCLEOTIDE SEQUENCE [LARGE SCALE GENOMIC DNA]</scope>
    <source>
        <strain evidence="3 4">SB-73</strain>
    </source>
</reference>
<dbReference type="Proteomes" id="UP001362899">
    <property type="component" value="Unassembled WGS sequence"/>
</dbReference>
<comment type="similarity">
    <text evidence="1">Belongs to the SHQ1 family.</text>
</comment>
<dbReference type="AlphaFoldDB" id="A0AAV5RL17"/>
<proteinExistence type="inferred from homology"/>
<dbReference type="GO" id="GO:0000493">
    <property type="term" value="P:box H/ACA snoRNP assembly"/>
    <property type="evidence" value="ECO:0007669"/>
    <property type="project" value="InterPro"/>
</dbReference>
<dbReference type="GO" id="GO:0051082">
    <property type="term" value="F:unfolded protein binding"/>
    <property type="evidence" value="ECO:0007669"/>
    <property type="project" value="TreeGrafter"/>
</dbReference>
<dbReference type="PROSITE" id="PS51203">
    <property type="entry name" value="CS"/>
    <property type="match status" value="1"/>
</dbReference>
<dbReference type="InterPro" id="IPR007009">
    <property type="entry name" value="Shq1_C"/>
</dbReference>
<dbReference type="InterPro" id="IPR048696">
    <property type="entry name" value="SHQ1-like_CS"/>
</dbReference>
<sequence>MITPLFKVDQNEDFVFINIRAPYIKATSLQFEVADDVFVFSLPPYYLRLRLPGMLIEDEFMDSQYDLKTNEVKCRVSKLNKGEEFKDLDMLSKLLATKKQTNVSKPLIQEVDDENYEYDSDIDFEEDIEIEQNLSEPLESGKSIAYGFNNQYTEHIGVSVHAGNEINELDEPETTPPAERLIQMKEKTMKKFDPQYYLADLNDDEMIQELIKFDFITDFELNAVMHDRLVKLGNRKFLLSDPKSIYLGLVPLVFAWAYDHRTNMGDLTVESSWTVGKLSPSLCFLYNDYHKMKDLIIDCSERALSQPLYRHWQLIISTWGDVLKIFENGKKALLFVMVKLLEIFENEVHFCYRQIFIEDYAIWVQYASEKVIESLFSELNKAINDLSKRDVRFQLRELEVTGLGEHMEDSDDESE</sequence>
<dbReference type="GO" id="GO:0005654">
    <property type="term" value="C:nucleoplasm"/>
    <property type="evidence" value="ECO:0007669"/>
    <property type="project" value="TreeGrafter"/>
</dbReference>
<dbReference type="InterPro" id="IPR007052">
    <property type="entry name" value="CS_dom"/>
</dbReference>
<dbReference type="InterPro" id="IPR008978">
    <property type="entry name" value="HSP20-like_chaperone"/>
</dbReference>
<dbReference type="Gene3D" id="2.60.40.790">
    <property type="match status" value="1"/>
</dbReference>
<evidence type="ECO:0000313" key="3">
    <source>
        <dbReference type="EMBL" id="GMM52246.1"/>
    </source>
</evidence>
<dbReference type="GO" id="GO:0005737">
    <property type="term" value="C:cytoplasm"/>
    <property type="evidence" value="ECO:0007669"/>
    <property type="project" value="TreeGrafter"/>
</dbReference>
<protein>
    <submittedName>
        <fullName evidence="3">Hsp90 cochaperone</fullName>
    </submittedName>
</protein>
<accession>A0AAV5RL17</accession>
<dbReference type="EMBL" id="BTGC01000008">
    <property type="protein sequence ID" value="GMM52246.1"/>
    <property type="molecule type" value="Genomic_DNA"/>
</dbReference>
<dbReference type="Pfam" id="PF04925">
    <property type="entry name" value="SHQ1"/>
    <property type="match status" value="1"/>
</dbReference>
<dbReference type="PANTHER" id="PTHR12967:SF0">
    <property type="entry name" value="PROTEIN SHQ1 HOMOLOG"/>
    <property type="match status" value="1"/>
</dbReference>
<evidence type="ECO:0000259" key="2">
    <source>
        <dbReference type="PROSITE" id="PS51203"/>
    </source>
</evidence>
<feature type="domain" description="CS" evidence="2">
    <location>
        <begin position="1"/>
        <end position="89"/>
    </location>
</feature>
<gene>
    <name evidence="3" type="ORF">DASB73_032090</name>
</gene>
<comment type="caution">
    <text evidence="3">The sequence shown here is derived from an EMBL/GenBank/DDBJ whole genome shotgun (WGS) entry which is preliminary data.</text>
</comment>
<evidence type="ECO:0000313" key="4">
    <source>
        <dbReference type="Proteomes" id="UP001362899"/>
    </source>
</evidence>
<organism evidence="3 4">
    <name type="scientific">Starmerella bacillaris</name>
    <name type="common">Yeast</name>
    <name type="synonym">Candida zemplinina</name>
    <dbReference type="NCBI Taxonomy" id="1247836"/>
    <lineage>
        <taxon>Eukaryota</taxon>
        <taxon>Fungi</taxon>
        <taxon>Dikarya</taxon>
        <taxon>Ascomycota</taxon>
        <taxon>Saccharomycotina</taxon>
        <taxon>Dipodascomycetes</taxon>
        <taxon>Dipodascales</taxon>
        <taxon>Trichomonascaceae</taxon>
        <taxon>Starmerella</taxon>
    </lineage>
</organism>
<dbReference type="SUPFAM" id="SSF49764">
    <property type="entry name" value="HSP20-like chaperones"/>
    <property type="match status" value="1"/>
</dbReference>
<name>A0AAV5RL17_STABA</name>
<dbReference type="InterPro" id="IPR039742">
    <property type="entry name" value="Shq1"/>
</dbReference>
<keyword evidence="4" id="KW-1185">Reference proteome</keyword>
<evidence type="ECO:0000256" key="1">
    <source>
        <dbReference type="ARBA" id="ARBA00005607"/>
    </source>
</evidence>
<dbReference type="Pfam" id="PF21413">
    <property type="entry name" value="SHQ1-like_CS"/>
    <property type="match status" value="1"/>
</dbReference>
<dbReference type="PANTHER" id="PTHR12967">
    <property type="entry name" value="PROTEIN SHQ1 HOMOLOG"/>
    <property type="match status" value="1"/>
</dbReference>